<dbReference type="InterPro" id="IPR010982">
    <property type="entry name" value="Lambda_DNA-bd_dom_sf"/>
</dbReference>
<dbReference type="SUPFAM" id="SSF47413">
    <property type="entry name" value="lambda repressor-like DNA-binding domains"/>
    <property type="match status" value="1"/>
</dbReference>
<dbReference type="CDD" id="cd00093">
    <property type="entry name" value="HTH_XRE"/>
    <property type="match status" value="1"/>
</dbReference>
<organism evidence="2 3">
    <name type="scientific">Pseudonocardia hierapolitana</name>
    <dbReference type="NCBI Taxonomy" id="1128676"/>
    <lineage>
        <taxon>Bacteria</taxon>
        <taxon>Bacillati</taxon>
        <taxon>Actinomycetota</taxon>
        <taxon>Actinomycetes</taxon>
        <taxon>Pseudonocardiales</taxon>
        <taxon>Pseudonocardiaceae</taxon>
        <taxon>Pseudonocardia</taxon>
    </lineage>
</organism>
<evidence type="ECO:0000313" key="2">
    <source>
        <dbReference type="EMBL" id="TWF76126.1"/>
    </source>
</evidence>
<dbReference type="GO" id="GO:0003677">
    <property type="term" value="F:DNA binding"/>
    <property type="evidence" value="ECO:0007669"/>
    <property type="project" value="InterPro"/>
</dbReference>
<dbReference type="Pfam" id="PF17765">
    <property type="entry name" value="MLTR_LBD"/>
    <property type="match status" value="1"/>
</dbReference>
<keyword evidence="3" id="KW-1185">Reference proteome</keyword>
<dbReference type="SMART" id="SM00530">
    <property type="entry name" value="HTH_XRE"/>
    <property type="match status" value="1"/>
</dbReference>
<dbReference type="AlphaFoldDB" id="A0A561SMR5"/>
<feature type="domain" description="HTH cro/C1-type" evidence="1">
    <location>
        <begin position="44"/>
        <end position="91"/>
    </location>
</feature>
<sequence length="298" mass="32219">MVRAAGHAGRVDRTELGIALRTWRERLRPADVGLPPGARRRTPGLRREEVAGLAGMSVDYLTRVEQGRGPRPSEAVLGGLARALRLTDAERDHLFALAGVAPPPPGRIRSAVRPSVQRLMDGFTDLPVVLLDAKCDVLAWNPLAAALLGDMSAVPPGQRNLVWQAFLGGHGRVDVDPEDRARLDRAIVSDLRRTAARYPDDPGLARLVAELRAGSDRFERLWTLRELDERHGDTKRIRHPELGVIELDCNVLHVQGDDQVLLLYSAPPGSREAEALALLGVVGPQAIGTAVNGGPVTA</sequence>
<accession>A0A561SMR5</accession>
<protein>
    <submittedName>
        <fullName evidence="2">Helix-turn-helix protein</fullName>
    </submittedName>
</protein>
<dbReference type="Gene3D" id="3.30.450.180">
    <property type="match status" value="1"/>
</dbReference>
<dbReference type="EMBL" id="VIWU01000001">
    <property type="protein sequence ID" value="TWF76126.1"/>
    <property type="molecule type" value="Genomic_DNA"/>
</dbReference>
<dbReference type="Gene3D" id="1.10.260.40">
    <property type="entry name" value="lambda repressor-like DNA-binding domains"/>
    <property type="match status" value="1"/>
</dbReference>
<proteinExistence type="predicted"/>
<gene>
    <name evidence="2" type="ORF">FHX44_112014</name>
</gene>
<dbReference type="Pfam" id="PF13560">
    <property type="entry name" value="HTH_31"/>
    <property type="match status" value="1"/>
</dbReference>
<name>A0A561SMR5_9PSEU</name>
<evidence type="ECO:0000313" key="3">
    <source>
        <dbReference type="Proteomes" id="UP000321261"/>
    </source>
</evidence>
<dbReference type="Proteomes" id="UP000321261">
    <property type="component" value="Unassembled WGS sequence"/>
</dbReference>
<reference evidence="2 3" key="1">
    <citation type="submission" date="2019-06" db="EMBL/GenBank/DDBJ databases">
        <title>Sequencing the genomes of 1000 actinobacteria strains.</title>
        <authorList>
            <person name="Klenk H.-P."/>
        </authorList>
    </citation>
    <scope>NUCLEOTIDE SEQUENCE [LARGE SCALE GENOMIC DNA]</scope>
    <source>
        <strain evidence="2 3">DSM 45671</strain>
    </source>
</reference>
<dbReference type="PROSITE" id="PS50943">
    <property type="entry name" value="HTH_CROC1"/>
    <property type="match status" value="1"/>
</dbReference>
<dbReference type="InterPro" id="IPR041413">
    <property type="entry name" value="MLTR_LBD"/>
</dbReference>
<dbReference type="InterPro" id="IPR001387">
    <property type="entry name" value="Cro/C1-type_HTH"/>
</dbReference>
<evidence type="ECO:0000259" key="1">
    <source>
        <dbReference type="PROSITE" id="PS50943"/>
    </source>
</evidence>
<comment type="caution">
    <text evidence="2">The sequence shown here is derived from an EMBL/GenBank/DDBJ whole genome shotgun (WGS) entry which is preliminary data.</text>
</comment>
<dbReference type="PANTHER" id="PTHR35010:SF2">
    <property type="entry name" value="BLL4672 PROTEIN"/>
    <property type="match status" value="1"/>
</dbReference>
<dbReference type="PANTHER" id="PTHR35010">
    <property type="entry name" value="BLL4672 PROTEIN-RELATED"/>
    <property type="match status" value="1"/>
</dbReference>